<protein>
    <submittedName>
        <fullName evidence="6">Bloom syndrome protein -like protein</fullName>
    </submittedName>
</protein>
<evidence type="ECO:0000259" key="5">
    <source>
        <dbReference type="PROSITE" id="PS51192"/>
    </source>
</evidence>
<reference evidence="7" key="1">
    <citation type="submission" date="2021-01" db="EMBL/GenBank/DDBJ databases">
        <title>Caligus Genome Assembly.</title>
        <authorList>
            <person name="Gallardo-Escarate C."/>
        </authorList>
    </citation>
    <scope>NUCLEOTIDE SEQUENCE [LARGE SCALE GENOMIC DNA]</scope>
</reference>
<keyword evidence="3" id="KW-0413">Isomerase</keyword>
<dbReference type="PANTHER" id="PTHR13710:SF153">
    <property type="entry name" value="RECQ-LIKE DNA HELICASE BLM"/>
    <property type="match status" value="1"/>
</dbReference>
<evidence type="ECO:0000313" key="6">
    <source>
        <dbReference type="EMBL" id="QQP51120.1"/>
    </source>
</evidence>
<dbReference type="Gene3D" id="3.40.50.300">
    <property type="entry name" value="P-loop containing nucleotide triphosphate hydrolases"/>
    <property type="match status" value="1"/>
</dbReference>
<evidence type="ECO:0000256" key="3">
    <source>
        <dbReference type="ARBA" id="ARBA00023235"/>
    </source>
</evidence>
<organism evidence="6 7">
    <name type="scientific">Caligus rogercresseyi</name>
    <name type="common">Sea louse</name>
    <dbReference type="NCBI Taxonomy" id="217165"/>
    <lineage>
        <taxon>Eukaryota</taxon>
        <taxon>Metazoa</taxon>
        <taxon>Ecdysozoa</taxon>
        <taxon>Arthropoda</taxon>
        <taxon>Crustacea</taxon>
        <taxon>Multicrustacea</taxon>
        <taxon>Hexanauplia</taxon>
        <taxon>Copepoda</taxon>
        <taxon>Siphonostomatoida</taxon>
        <taxon>Caligidae</taxon>
        <taxon>Caligus</taxon>
    </lineage>
</organism>
<dbReference type="SUPFAM" id="SSF52540">
    <property type="entry name" value="P-loop containing nucleoside triphosphate hydrolases"/>
    <property type="match status" value="1"/>
</dbReference>
<accession>A0A7T8HKF4</accession>
<dbReference type="InterPro" id="IPR014001">
    <property type="entry name" value="Helicase_ATP-bd"/>
</dbReference>
<keyword evidence="2" id="KW-0238">DNA-binding</keyword>
<dbReference type="PROSITE" id="PS51192">
    <property type="entry name" value="HELICASE_ATP_BIND_1"/>
    <property type="match status" value="1"/>
</dbReference>
<dbReference type="GO" id="GO:0005694">
    <property type="term" value="C:chromosome"/>
    <property type="evidence" value="ECO:0007669"/>
    <property type="project" value="TreeGrafter"/>
</dbReference>
<dbReference type="GO" id="GO:0003677">
    <property type="term" value="F:DNA binding"/>
    <property type="evidence" value="ECO:0007669"/>
    <property type="project" value="UniProtKB-KW"/>
</dbReference>
<dbReference type="GO" id="GO:0005634">
    <property type="term" value="C:nucleus"/>
    <property type="evidence" value="ECO:0007669"/>
    <property type="project" value="TreeGrafter"/>
</dbReference>
<evidence type="ECO:0000256" key="2">
    <source>
        <dbReference type="ARBA" id="ARBA00023125"/>
    </source>
</evidence>
<dbReference type="PANTHER" id="PTHR13710">
    <property type="entry name" value="DNA HELICASE RECQ FAMILY MEMBER"/>
    <property type="match status" value="1"/>
</dbReference>
<name>A0A7T8HKF4_CALRO</name>
<dbReference type="GO" id="GO:0005737">
    <property type="term" value="C:cytoplasm"/>
    <property type="evidence" value="ECO:0007669"/>
    <property type="project" value="TreeGrafter"/>
</dbReference>
<dbReference type="Proteomes" id="UP000595437">
    <property type="component" value="Chromosome 8"/>
</dbReference>
<dbReference type="GO" id="GO:0000724">
    <property type="term" value="P:double-strand break repair via homologous recombination"/>
    <property type="evidence" value="ECO:0007669"/>
    <property type="project" value="TreeGrafter"/>
</dbReference>
<comment type="similarity">
    <text evidence="1">Belongs to the helicase family. RecQ subfamily.</text>
</comment>
<sequence>KVYASQEFNGVFRNFYSRYLLKRFVIDEAHCVSQWGHDFRPDYKFLHKLKRDFPRVPFMALTTTATPRVRTDILHHLKMKSPKWFFSSFNRDNLVHEALIQRPKNYHKSKK</sequence>
<dbReference type="EMBL" id="CP045897">
    <property type="protein sequence ID" value="QQP51120.1"/>
    <property type="molecule type" value="Genomic_DNA"/>
</dbReference>
<evidence type="ECO:0000313" key="7">
    <source>
        <dbReference type="Proteomes" id="UP000595437"/>
    </source>
</evidence>
<keyword evidence="4" id="KW-0539">Nucleus</keyword>
<keyword evidence="7" id="KW-1185">Reference proteome</keyword>
<proteinExistence type="inferred from homology"/>
<evidence type="ECO:0000256" key="4">
    <source>
        <dbReference type="ARBA" id="ARBA00023242"/>
    </source>
</evidence>
<feature type="non-terminal residue" evidence="6">
    <location>
        <position position="1"/>
    </location>
</feature>
<evidence type="ECO:0000256" key="1">
    <source>
        <dbReference type="ARBA" id="ARBA00005446"/>
    </source>
</evidence>
<feature type="domain" description="Helicase ATP-binding" evidence="5">
    <location>
        <begin position="1"/>
        <end position="83"/>
    </location>
</feature>
<gene>
    <name evidence="6" type="ORF">FKW44_012364</name>
</gene>
<dbReference type="InterPro" id="IPR027417">
    <property type="entry name" value="P-loop_NTPase"/>
</dbReference>
<dbReference type="OrthoDB" id="10261556at2759"/>
<dbReference type="GO" id="GO:0043138">
    <property type="term" value="F:3'-5' DNA helicase activity"/>
    <property type="evidence" value="ECO:0007669"/>
    <property type="project" value="TreeGrafter"/>
</dbReference>
<dbReference type="AlphaFoldDB" id="A0A7T8HKF4"/>
<dbReference type="GO" id="GO:0009378">
    <property type="term" value="F:four-way junction helicase activity"/>
    <property type="evidence" value="ECO:0007669"/>
    <property type="project" value="TreeGrafter"/>
</dbReference>